<reference evidence="8 9" key="1">
    <citation type="submission" date="2013-10" db="EMBL/GenBank/DDBJ databases">
        <title>Whole Genome Shotgun Sequence of Photorhabdus temperata J3.</title>
        <authorList>
            <person name="Park G.-S."/>
            <person name="Hong S.-J."/>
            <person name="Shin J.-H."/>
        </authorList>
    </citation>
    <scope>NUCLEOTIDE SEQUENCE [LARGE SCALE GENOMIC DNA]</scope>
    <source>
        <strain evidence="8 9">J3</strain>
    </source>
</reference>
<comment type="similarity">
    <text evidence="2">Belongs to the 4HPPD family.</text>
</comment>
<dbReference type="AlphaFoldDB" id="U7R1S1"/>
<keyword evidence="3" id="KW-0677">Repeat</keyword>
<dbReference type="InterPro" id="IPR004360">
    <property type="entry name" value="Glyas_Fos-R_dOase_dom"/>
</dbReference>
<evidence type="ECO:0000313" key="9">
    <source>
        <dbReference type="Proteomes" id="UP000017133"/>
    </source>
</evidence>
<dbReference type="PANTHER" id="PTHR11959:SF1">
    <property type="entry name" value="4-HYDROXYPHENYLPYRUVATE DIOXYGENASE"/>
    <property type="match status" value="1"/>
</dbReference>
<gene>
    <name evidence="8" type="ORF">O185_08480</name>
</gene>
<protein>
    <submittedName>
        <fullName evidence="8">Glyoxalase</fullName>
    </submittedName>
</protein>
<dbReference type="InterPro" id="IPR029068">
    <property type="entry name" value="Glyas_Bleomycin-R_OHBP_Dase"/>
</dbReference>
<comment type="cofactor">
    <cofactor evidence="1">
        <name>Fe cation</name>
        <dbReference type="ChEBI" id="CHEBI:24875"/>
    </cofactor>
</comment>
<dbReference type="InterPro" id="IPR037523">
    <property type="entry name" value="VOC_core"/>
</dbReference>
<dbReference type="PANTHER" id="PTHR11959">
    <property type="entry name" value="4-HYDROXYPHENYLPYRUVATE DIOXYGENASE"/>
    <property type="match status" value="1"/>
</dbReference>
<evidence type="ECO:0000256" key="4">
    <source>
        <dbReference type="ARBA" id="ARBA00023004"/>
    </source>
</evidence>
<evidence type="ECO:0000256" key="5">
    <source>
        <dbReference type="SAM" id="Coils"/>
    </source>
</evidence>
<keyword evidence="5" id="KW-0175">Coiled coil</keyword>
<dbReference type="InterPro" id="IPR005956">
    <property type="entry name" value="4OHPhenylPyrv_dOase"/>
</dbReference>
<dbReference type="Pfam" id="PF00903">
    <property type="entry name" value="Glyoxalase"/>
    <property type="match status" value="1"/>
</dbReference>
<organism evidence="8 9">
    <name type="scientific">Photorhabdus temperata J3</name>
    <dbReference type="NCBI Taxonomy" id="1389415"/>
    <lineage>
        <taxon>Bacteria</taxon>
        <taxon>Pseudomonadati</taxon>
        <taxon>Pseudomonadota</taxon>
        <taxon>Gammaproteobacteria</taxon>
        <taxon>Enterobacterales</taxon>
        <taxon>Morganellaceae</taxon>
        <taxon>Photorhabdus</taxon>
    </lineage>
</organism>
<keyword evidence="6" id="KW-1133">Transmembrane helix</keyword>
<dbReference type="PATRIC" id="fig|1389415.4.peg.1696"/>
<feature type="coiled-coil region" evidence="5">
    <location>
        <begin position="132"/>
        <end position="159"/>
    </location>
</feature>
<dbReference type="GO" id="GO:0006572">
    <property type="term" value="P:L-tyrosine catabolic process"/>
    <property type="evidence" value="ECO:0007669"/>
    <property type="project" value="TreeGrafter"/>
</dbReference>
<accession>U7R1S1</accession>
<dbReference type="Proteomes" id="UP000017133">
    <property type="component" value="Unassembled WGS sequence"/>
</dbReference>
<evidence type="ECO:0000259" key="7">
    <source>
        <dbReference type="PROSITE" id="PS51819"/>
    </source>
</evidence>
<dbReference type="EMBL" id="AXDT01000075">
    <property type="protein sequence ID" value="ERT13500.1"/>
    <property type="molecule type" value="Genomic_DNA"/>
</dbReference>
<sequence>MLMRLILLVVKRGMLGVLNWMFPAILSMGIDYFNFNFLIKIMTENHISLTGIAKKYKKIDHLAIAVVSLDKALSMYVEMLGFTLVERRVTKGVTTAMESAILQGNGYTLVLLQGTESQSQVTQYVEQYGPGVQHVAFEVENLEEVVAELEENGIEFSTQIIRGGNLKQIFTKRDSESGMMFEFLERHGEGFEEENINSLFRQLEKTQQI</sequence>
<evidence type="ECO:0000256" key="1">
    <source>
        <dbReference type="ARBA" id="ARBA00001962"/>
    </source>
</evidence>
<dbReference type="Gene3D" id="3.10.180.10">
    <property type="entry name" value="2,3-Dihydroxybiphenyl 1,2-Dioxygenase, domain 1"/>
    <property type="match status" value="2"/>
</dbReference>
<keyword evidence="9" id="KW-1185">Reference proteome</keyword>
<evidence type="ECO:0000256" key="6">
    <source>
        <dbReference type="SAM" id="Phobius"/>
    </source>
</evidence>
<proteinExistence type="inferred from homology"/>
<feature type="domain" description="VOC" evidence="7">
    <location>
        <begin position="58"/>
        <end position="186"/>
    </location>
</feature>
<name>U7R1S1_PHOTE</name>
<evidence type="ECO:0000256" key="2">
    <source>
        <dbReference type="ARBA" id="ARBA00005877"/>
    </source>
</evidence>
<comment type="caution">
    <text evidence="8">The sequence shown here is derived from an EMBL/GenBank/DDBJ whole genome shotgun (WGS) entry which is preliminary data.</text>
</comment>
<evidence type="ECO:0000256" key="3">
    <source>
        <dbReference type="ARBA" id="ARBA00022737"/>
    </source>
</evidence>
<keyword evidence="6" id="KW-0472">Membrane</keyword>
<feature type="transmembrane region" description="Helical" evidence="6">
    <location>
        <begin position="20"/>
        <end position="39"/>
    </location>
</feature>
<dbReference type="SUPFAM" id="SSF54593">
    <property type="entry name" value="Glyoxalase/Bleomycin resistance protein/Dihydroxybiphenyl dioxygenase"/>
    <property type="match status" value="1"/>
</dbReference>
<evidence type="ECO:0000313" key="8">
    <source>
        <dbReference type="EMBL" id="ERT13500.1"/>
    </source>
</evidence>
<dbReference type="PROSITE" id="PS51819">
    <property type="entry name" value="VOC"/>
    <property type="match status" value="1"/>
</dbReference>
<dbReference type="GO" id="GO:0003868">
    <property type="term" value="F:4-hydroxyphenylpyruvate dioxygenase activity"/>
    <property type="evidence" value="ECO:0007669"/>
    <property type="project" value="InterPro"/>
</dbReference>
<keyword evidence="4" id="KW-0408">Iron</keyword>
<keyword evidence="6" id="KW-0812">Transmembrane</keyword>